<evidence type="ECO:0000313" key="5">
    <source>
        <dbReference type="Proteomes" id="UP000006683"/>
    </source>
</evidence>
<dbReference type="Pfam" id="PF13487">
    <property type="entry name" value="HD_5"/>
    <property type="match status" value="1"/>
</dbReference>
<dbReference type="InterPro" id="IPR052020">
    <property type="entry name" value="Cyclic_di-GMP/3'3'-cGAMP_PDE"/>
</dbReference>
<dbReference type="SUPFAM" id="SSF109604">
    <property type="entry name" value="HD-domain/PDEase-like"/>
    <property type="match status" value="1"/>
</dbReference>
<accession>E1STD9</accession>
<dbReference type="SMART" id="SM00471">
    <property type="entry name" value="HDc"/>
    <property type="match status" value="1"/>
</dbReference>
<evidence type="ECO:0000313" key="4">
    <source>
        <dbReference type="EMBL" id="ADN77173.1"/>
    </source>
</evidence>
<sequence>MTDGRATILVVDDMPENIDVLVGILKADYKIKVALNGPTALKIVQASPPDLILLDIMMPEMDGLEVCRRLKAQPMTSPIPVIFVTALGEVSDEAAGLAVGAVDYLTKPVNAAIVRARVKAQLALYSQAQHLESLVRARTEELEQARLHVVQCLGRAAEYKDNETGLHVIRMSHYAEKLARAAGLPEHFCQVLLHAAPMHDIGKIGIPDGILKKADRLDEQEWGVMRTHPELGARILGDLETELMQMASTIALTHHERWDGEGYPQGLKGEAIPIEGRIVAIADVFDALTSRRPYKDAWTIEDTLKQMISDSGSLFDPTLMEHFVGLEPELRLIAERYREQR</sequence>
<dbReference type="SUPFAM" id="SSF52172">
    <property type="entry name" value="CheY-like"/>
    <property type="match status" value="1"/>
</dbReference>
<dbReference type="InterPro" id="IPR003607">
    <property type="entry name" value="HD/PDEase_dom"/>
</dbReference>
<dbReference type="OrthoDB" id="9802066at2"/>
<dbReference type="eggNOG" id="COG3437">
    <property type="taxonomic scope" value="Bacteria"/>
</dbReference>
<organism evidence="4 5">
    <name type="scientific">Ferrimonas balearica (strain DSM 9799 / CCM 4581 / KCTC 23876 / PAT)</name>
    <dbReference type="NCBI Taxonomy" id="550540"/>
    <lineage>
        <taxon>Bacteria</taxon>
        <taxon>Pseudomonadati</taxon>
        <taxon>Pseudomonadota</taxon>
        <taxon>Gammaproteobacteria</taxon>
        <taxon>Alteromonadales</taxon>
        <taxon>Ferrimonadaceae</taxon>
        <taxon>Ferrimonas</taxon>
    </lineage>
</organism>
<dbReference type="RefSeq" id="WP_013346479.1">
    <property type="nucleotide sequence ID" value="NC_014541.1"/>
</dbReference>
<feature type="modified residue" description="4-aspartylphosphate" evidence="1">
    <location>
        <position position="55"/>
    </location>
</feature>
<dbReference type="InterPro" id="IPR037522">
    <property type="entry name" value="HD_GYP_dom"/>
</dbReference>
<keyword evidence="1" id="KW-0597">Phosphoprotein</keyword>
<evidence type="ECO:0000259" key="3">
    <source>
        <dbReference type="PROSITE" id="PS51832"/>
    </source>
</evidence>
<dbReference type="Gene3D" id="1.10.3210.10">
    <property type="entry name" value="Hypothetical protein af1432"/>
    <property type="match status" value="1"/>
</dbReference>
<feature type="domain" description="HD-GYP" evidence="3">
    <location>
        <begin position="142"/>
        <end position="339"/>
    </location>
</feature>
<proteinExistence type="predicted"/>
<dbReference type="Proteomes" id="UP000006683">
    <property type="component" value="Chromosome"/>
</dbReference>
<name>E1STD9_FERBD</name>
<dbReference type="InterPro" id="IPR001789">
    <property type="entry name" value="Sig_transdc_resp-reg_receiver"/>
</dbReference>
<dbReference type="PANTHER" id="PTHR45228">
    <property type="entry name" value="CYCLIC DI-GMP PHOSPHODIESTERASE TM_0186-RELATED"/>
    <property type="match status" value="1"/>
</dbReference>
<evidence type="ECO:0000259" key="2">
    <source>
        <dbReference type="PROSITE" id="PS50110"/>
    </source>
</evidence>
<dbReference type="HOGENOM" id="CLU_000445_92_10_6"/>
<dbReference type="CDD" id="cd19920">
    <property type="entry name" value="REC_PA4781-like"/>
    <property type="match status" value="1"/>
</dbReference>
<protein>
    <submittedName>
        <fullName evidence="4">Response regulator receiver modulated metal dependent phosphohydrolase</fullName>
    </submittedName>
</protein>
<keyword evidence="5" id="KW-1185">Reference proteome</keyword>
<gene>
    <name evidence="4" type="ordered locus">Fbal_2971</name>
</gene>
<dbReference type="SMART" id="SM00448">
    <property type="entry name" value="REC"/>
    <property type="match status" value="1"/>
</dbReference>
<dbReference type="Pfam" id="PF00072">
    <property type="entry name" value="Response_reg"/>
    <property type="match status" value="1"/>
</dbReference>
<feature type="domain" description="Response regulatory" evidence="2">
    <location>
        <begin position="7"/>
        <end position="122"/>
    </location>
</feature>
<reference evidence="4 5" key="1">
    <citation type="journal article" date="2010" name="Stand. Genomic Sci.">
        <title>Complete genome sequence of Ferrimonas balearica type strain (PAT).</title>
        <authorList>
            <person name="Nolan M."/>
            <person name="Sikorski J."/>
            <person name="Davenport K."/>
            <person name="Lucas S."/>
            <person name="Glavina Del Rio T."/>
            <person name="Tice H."/>
            <person name="Cheng J."/>
            <person name="Goodwin L."/>
            <person name="Pitluck S."/>
            <person name="Liolios K."/>
            <person name="Ivanova N."/>
            <person name="Mavromatis K."/>
            <person name="Ovchinnikova G."/>
            <person name="Pati A."/>
            <person name="Chen A."/>
            <person name="Palaniappan K."/>
            <person name="Land M."/>
            <person name="Hauser L."/>
            <person name="Chang Y."/>
            <person name="Jeffries C."/>
            <person name="Tapia R."/>
            <person name="Brettin T."/>
            <person name="Detter J."/>
            <person name="Han C."/>
            <person name="Yasawong M."/>
            <person name="Rohde M."/>
            <person name="Tindall B."/>
            <person name="Goker M."/>
            <person name="Woyke T."/>
            <person name="Bristow J."/>
            <person name="Eisen J."/>
            <person name="Markowitz V."/>
            <person name="Hugenholtz P."/>
            <person name="Kyrpides N."/>
            <person name="Klenk H."/>
            <person name="Lapidus A."/>
        </authorList>
    </citation>
    <scope>NUCLEOTIDE SEQUENCE [LARGE SCALE GENOMIC DNA]</scope>
    <source>
        <strain evidence="5">DSM 9799 / CCM 4581 / KCTC 23876 / PAT</strain>
    </source>
</reference>
<dbReference type="GeneID" id="67183197"/>
<dbReference type="CDD" id="cd00077">
    <property type="entry name" value="HDc"/>
    <property type="match status" value="1"/>
</dbReference>
<keyword evidence="4" id="KW-0378">Hydrolase</keyword>
<dbReference type="GO" id="GO:0000160">
    <property type="term" value="P:phosphorelay signal transduction system"/>
    <property type="evidence" value="ECO:0007669"/>
    <property type="project" value="InterPro"/>
</dbReference>
<dbReference type="PROSITE" id="PS50110">
    <property type="entry name" value="RESPONSE_REGULATORY"/>
    <property type="match status" value="1"/>
</dbReference>
<dbReference type="Gene3D" id="3.40.50.2300">
    <property type="match status" value="1"/>
</dbReference>
<evidence type="ECO:0000256" key="1">
    <source>
        <dbReference type="PROSITE-ProRule" id="PRU00169"/>
    </source>
</evidence>
<dbReference type="PROSITE" id="PS51832">
    <property type="entry name" value="HD_GYP"/>
    <property type="match status" value="1"/>
</dbReference>
<dbReference type="PANTHER" id="PTHR45228:SF5">
    <property type="entry name" value="CYCLIC DI-GMP PHOSPHODIESTERASE VC_1348-RELATED"/>
    <property type="match status" value="1"/>
</dbReference>
<dbReference type="GO" id="GO:0008081">
    <property type="term" value="F:phosphoric diester hydrolase activity"/>
    <property type="evidence" value="ECO:0007669"/>
    <property type="project" value="UniProtKB-ARBA"/>
</dbReference>
<dbReference type="InterPro" id="IPR011006">
    <property type="entry name" value="CheY-like_superfamily"/>
</dbReference>
<dbReference type="EMBL" id="CP002209">
    <property type="protein sequence ID" value="ADN77173.1"/>
    <property type="molecule type" value="Genomic_DNA"/>
</dbReference>
<dbReference type="STRING" id="550540.Fbal_2971"/>
<dbReference type="AlphaFoldDB" id="E1STD9"/>
<dbReference type="KEGG" id="fbl:Fbal_2971"/>